<dbReference type="GO" id="GO:0005737">
    <property type="term" value="C:cytoplasm"/>
    <property type="evidence" value="ECO:0007669"/>
    <property type="project" value="UniProtKB-SubCell"/>
</dbReference>
<evidence type="ECO:0000313" key="13">
    <source>
        <dbReference type="Proteomes" id="UP000294444"/>
    </source>
</evidence>
<dbReference type="InterPro" id="IPR036388">
    <property type="entry name" value="WH-like_DNA-bd_sf"/>
</dbReference>
<dbReference type="SUPFAM" id="SSF46767">
    <property type="entry name" value="Methylated DNA-protein cysteine methyltransferase, C-terminal domain"/>
    <property type="match status" value="1"/>
</dbReference>
<feature type="domain" description="Methylguanine DNA methyltransferase ribonuclease-like" evidence="11">
    <location>
        <begin position="5"/>
        <end position="75"/>
    </location>
</feature>
<dbReference type="Gene3D" id="3.30.160.70">
    <property type="entry name" value="Methylated DNA-protein cysteine methyltransferase domain"/>
    <property type="match status" value="1"/>
</dbReference>
<dbReference type="GO" id="GO:0006307">
    <property type="term" value="P:DNA alkylation repair"/>
    <property type="evidence" value="ECO:0007669"/>
    <property type="project" value="UniProtKB-UniRule"/>
</dbReference>
<evidence type="ECO:0000259" key="11">
    <source>
        <dbReference type="Pfam" id="PF02870"/>
    </source>
</evidence>
<comment type="catalytic activity">
    <reaction evidence="8 9">
        <text>a 6-O-methyl-2'-deoxyguanosine in DNA + L-cysteinyl-[protein] = S-methyl-L-cysteinyl-[protein] + a 2'-deoxyguanosine in DNA</text>
        <dbReference type="Rhea" id="RHEA:24000"/>
        <dbReference type="Rhea" id="RHEA-COMP:10131"/>
        <dbReference type="Rhea" id="RHEA-COMP:10132"/>
        <dbReference type="Rhea" id="RHEA-COMP:11367"/>
        <dbReference type="Rhea" id="RHEA-COMP:11368"/>
        <dbReference type="ChEBI" id="CHEBI:29950"/>
        <dbReference type="ChEBI" id="CHEBI:82612"/>
        <dbReference type="ChEBI" id="CHEBI:85445"/>
        <dbReference type="ChEBI" id="CHEBI:85448"/>
        <dbReference type="EC" id="2.1.1.63"/>
    </reaction>
</comment>
<dbReference type="GO" id="GO:0003908">
    <property type="term" value="F:methylated-DNA-[protein]-cysteine S-methyltransferase activity"/>
    <property type="evidence" value="ECO:0007669"/>
    <property type="project" value="UniProtKB-UniRule"/>
</dbReference>
<evidence type="ECO:0000313" key="12">
    <source>
        <dbReference type="EMBL" id="QBQ63018.1"/>
    </source>
</evidence>
<evidence type="ECO:0000256" key="9">
    <source>
        <dbReference type="HAMAP-Rule" id="MF_00772"/>
    </source>
</evidence>
<dbReference type="RefSeq" id="WP_162855983.1">
    <property type="nucleotide sequence ID" value="NZ_CP038145.1"/>
</dbReference>
<reference evidence="12 13" key="1">
    <citation type="submission" date="2019-03" db="EMBL/GenBank/DDBJ databases">
        <authorList>
            <person name="Che Y."/>
            <person name="Zhou L."/>
        </authorList>
    </citation>
    <scope>NUCLEOTIDE SEQUENCE [LARGE SCALE GENOMIC DNA]</scope>
    <source>
        <strain evidence="12 13">AIFJ1607</strain>
    </source>
</reference>
<dbReference type="SUPFAM" id="SSF53155">
    <property type="entry name" value="Methylated DNA-protein cysteine methyltransferase domain"/>
    <property type="match status" value="1"/>
</dbReference>
<name>A0A4P7CDU4_9PAST</name>
<comment type="catalytic activity">
    <reaction evidence="1 9">
        <text>a 4-O-methyl-thymidine in DNA + L-cysteinyl-[protein] = a thymidine in DNA + S-methyl-L-cysteinyl-[protein]</text>
        <dbReference type="Rhea" id="RHEA:53428"/>
        <dbReference type="Rhea" id="RHEA-COMP:10131"/>
        <dbReference type="Rhea" id="RHEA-COMP:10132"/>
        <dbReference type="Rhea" id="RHEA-COMP:13555"/>
        <dbReference type="Rhea" id="RHEA-COMP:13556"/>
        <dbReference type="ChEBI" id="CHEBI:29950"/>
        <dbReference type="ChEBI" id="CHEBI:82612"/>
        <dbReference type="ChEBI" id="CHEBI:137386"/>
        <dbReference type="ChEBI" id="CHEBI:137387"/>
        <dbReference type="EC" id="2.1.1.63"/>
    </reaction>
</comment>
<keyword evidence="7 9" id="KW-0234">DNA repair</keyword>
<dbReference type="EMBL" id="CP038145">
    <property type="protein sequence ID" value="QBQ63018.1"/>
    <property type="molecule type" value="Genomic_DNA"/>
</dbReference>
<dbReference type="NCBIfam" id="TIGR00589">
    <property type="entry name" value="ogt"/>
    <property type="match status" value="1"/>
</dbReference>
<dbReference type="Pfam" id="PF01035">
    <property type="entry name" value="DNA_binding_1"/>
    <property type="match status" value="1"/>
</dbReference>
<keyword evidence="4 9" id="KW-0489">Methyltransferase</keyword>
<proteinExistence type="inferred from homology"/>
<dbReference type="InterPro" id="IPR036631">
    <property type="entry name" value="MGMT_N_sf"/>
</dbReference>
<evidence type="ECO:0000256" key="1">
    <source>
        <dbReference type="ARBA" id="ARBA00001286"/>
    </source>
</evidence>
<evidence type="ECO:0000256" key="8">
    <source>
        <dbReference type="ARBA" id="ARBA00049348"/>
    </source>
</evidence>
<dbReference type="Gene3D" id="1.10.10.10">
    <property type="entry name" value="Winged helix-like DNA-binding domain superfamily/Winged helix DNA-binding domain"/>
    <property type="match status" value="1"/>
</dbReference>
<gene>
    <name evidence="12" type="ORF">EXH44_01615</name>
</gene>
<dbReference type="PROSITE" id="PS00374">
    <property type="entry name" value="MGMT"/>
    <property type="match status" value="1"/>
</dbReference>
<dbReference type="Proteomes" id="UP000294444">
    <property type="component" value="Chromosome"/>
</dbReference>
<dbReference type="AlphaFoldDB" id="A0A4P7CDU4"/>
<accession>A0A4P7CDU4</accession>
<feature type="active site" description="Nucleophile; methyl group acceptor" evidence="9">
    <location>
        <position position="138"/>
    </location>
</feature>
<keyword evidence="3 9" id="KW-0963">Cytoplasm</keyword>
<comment type="miscellaneous">
    <text evidence="9">This enzyme catalyzes only one turnover and therefore is not strictly catalytic. According to one definition, an enzyme is a biocatalyst that acts repeatedly and over many reaction cycles.</text>
</comment>
<dbReference type="EC" id="2.1.1.63" evidence="9"/>
<protein>
    <recommendedName>
        <fullName evidence="9">Methylated-DNA--protein-cysteine methyltransferase</fullName>
        <ecNumber evidence="9">2.1.1.63</ecNumber>
    </recommendedName>
    <alternativeName>
        <fullName evidence="9">6-O-methylguanine-DNA methyltransferase</fullName>
        <shortName evidence="9">MGMT</shortName>
    </alternativeName>
    <alternativeName>
        <fullName evidence="9">O-6-methylguanine-DNA-alkyltransferase</fullName>
    </alternativeName>
</protein>
<dbReference type="InterPro" id="IPR014048">
    <property type="entry name" value="MethylDNA_cys_MeTrfase_DNA-bd"/>
</dbReference>
<dbReference type="KEGG" id="aio:EXH44_01615"/>
<dbReference type="InterPro" id="IPR036217">
    <property type="entry name" value="MethylDNA_cys_MeTrfase_DNAb"/>
</dbReference>
<organism evidence="12 13">
    <name type="scientific">Actinobacillus indolicus</name>
    <dbReference type="NCBI Taxonomy" id="51049"/>
    <lineage>
        <taxon>Bacteria</taxon>
        <taxon>Pseudomonadati</taxon>
        <taxon>Pseudomonadota</taxon>
        <taxon>Gammaproteobacteria</taxon>
        <taxon>Pasteurellales</taxon>
        <taxon>Pasteurellaceae</taxon>
        <taxon>Actinobacillus</taxon>
    </lineage>
</organism>
<evidence type="ECO:0000256" key="4">
    <source>
        <dbReference type="ARBA" id="ARBA00022603"/>
    </source>
</evidence>
<evidence type="ECO:0000259" key="10">
    <source>
        <dbReference type="Pfam" id="PF01035"/>
    </source>
</evidence>
<keyword evidence="6 9" id="KW-0227">DNA damage</keyword>
<comment type="subcellular location">
    <subcellularLocation>
        <location evidence="9">Cytoplasm</location>
    </subcellularLocation>
</comment>
<keyword evidence="5 9" id="KW-0808">Transferase</keyword>
<dbReference type="HAMAP" id="MF_00772">
    <property type="entry name" value="OGT"/>
    <property type="match status" value="1"/>
</dbReference>
<comment type="similarity">
    <text evidence="2 9">Belongs to the MGMT family.</text>
</comment>
<evidence type="ECO:0000256" key="3">
    <source>
        <dbReference type="ARBA" id="ARBA00022490"/>
    </source>
</evidence>
<evidence type="ECO:0000256" key="7">
    <source>
        <dbReference type="ARBA" id="ARBA00023204"/>
    </source>
</evidence>
<dbReference type="InterPro" id="IPR023546">
    <property type="entry name" value="MGMT"/>
</dbReference>
<feature type="domain" description="Methylated-DNA-[protein]-cysteine S-methyltransferase DNA binding" evidence="10">
    <location>
        <begin position="87"/>
        <end position="167"/>
    </location>
</feature>
<evidence type="ECO:0000256" key="6">
    <source>
        <dbReference type="ARBA" id="ARBA00022763"/>
    </source>
</evidence>
<sequence>MKFQIFYQFYHSPVGQLLLIANQTGLLGIEFEQEQQTLNLQQWKSAELASGEIQQLFCKTVQVLNRYFSGEKVAFCQLDFLNPQGTAFQQAVWKILLEIPYGKTVSYGDIAKQLNNPNAVRAVGGAVGRNPISILIPCHRVLGKTQALTGFGGGLPAKRYLLELEGISYQNKGTEFVNSKHKKWTSI</sequence>
<keyword evidence="13" id="KW-1185">Reference proteome</keyword>
<dbReference type="PANTHER" id="PTHR10815">
    <property type="entry name" value="METHYLATED-DNA--PROTEIN-CYSTEINE METHYLTRANSFERASE"/>
    <property type="match status" value="1"/>
</dbReference>
<evidence type="ECO:0000256" key="5">
    <source>
        <dbReference type="ARBA" id="ARBA00022679"/>
    </source>
</evidence>
<dbReference type="FunFam" id="1.10.10.10:FF:000214">
    <property type="entry name" value="Methylated-DNA--protein-cysteine methyltransferase"/>
    <property type="match status" value="1"/>
</dbReference>
<dbReference type="GO" id="GO:0032259">
    <property type="term" value="P:methylation"/>
    <property type="evidence" value="ECO:0007669"/>
    <property type="project" value="UniProtKB-KW"/>
</dbReference>
<dbReference type="InterPro" id="IPR008332">
    <property type="entry name" value="MethylG_MeTrfase_N"/>
</dbReference>
<dbReference type="Pfam" id="PF02870">
    <property type="entry name" value="Methyltransf_1N"/>
    <property type="match status" value="1"/>
</dbReference>
<evidence type="ECO:0000256" key="2">
    <source>
        <dbReference type="ARBA" id="ARBA00008711"/>
    </source>
</evidence>
<dbReference type="CDD" id="cd06445">
    <property type="entry name" value="ATase"/>
    <property type="match status" value="1"/>
</dbReference>
<comment type="function">
    <text evidence="9">Involved in the cellular defense against the biological effects of O6-methylguanine (O6-MeG) and O4-methylthymine (O4-MeT) in DNA. Repairs the methylated nucleobase in DNA by stoichiometrically transferring the methyl group to a cysteine residue in the enzyme. This is a suicide reaction: the enzyme is irreversibly inactivated.</text>
</comment>
<dbReference type="InterPro" id="IPR001497">
    <property type="entry name" value="MethylDNA_cys_MeTrfase_AS"/>
</dbReference>
<dbReference type="PANTHER" id="PTHR10815:SF5">
    <property type="entry name" value="METHYLATED-DNA--PROTEIN-CYSTEINE METHYLTRANSFERASE"/>
    <property type="match status" value="1"/>
</dbReference>